<dbReference type="InterPro" id="IPR013325">
    <property type="entry name" value="RNA_pol_sigma_r2"/>
</dbReference>
<evidence type="ECO:0000256" key="3">
    <source>
        <dbReference type="ARBA" id="ARBA00023082"/>
    </source>
</evidence>
<dbReference type="CDD" id="cd06171">
    <property type="entry name" value="Sigma70_r4"/>
    <property type="match status" value="1"/>
</dbReference>
<dbReference type="NCBIfam" id="TIGR02937">
    <property type="entry name" value="sigma70-ECF"/>
    <property type="match status" value="1"/>
</dbReference>
<evidence type="ECO:0000256" key="2">
    <source>
        <dbReference type="ARBA" id="ARBA00023015"/>
    </source>
</evidence>
<keyword evidence="4" id="KW-0238">DNA-binding</keyword>
<evidence type="ECO:0000259" key="6">
    <source>
        <dbReference type="Pfam" id="PF04542"/>
    </source>
</evidence>
<evidence type="ECO:0000259" key="7">
    <source>
        <dbReference type="Pfam" id="PF04545"/>
    </source>
</evidence>
<reference evidence="8" key="1">
    <citation type="submission" date="2021-11" db="EMBL/GenBank/DDBJ databases">
        <title>Streptomyces corallinus and Kineosporia corallina sp. nov., two new coral-derived marine actinobacteria.</title>
        <authorList>
            <person name="Buangrab K."/>
            <person name="Sutthacheep M."/>
            <person name="Yeemin T."/>
            <person name="Harunari E."/>
            <person name="Igarashi Y."/>
            <person name="Sripreechasak P."/>
            <person name="Kanchanasin P."/>
            <person name="Tanasupawat S."/>
            <person name="Phongsopitanun W."/>
        </authorList>
    </citation>
    <scope>NUCLEOTIDE SEQUENCE</scope>
    <source>
        <strain evidence="8">JCM 31032</strain>
    </source>
</reference>
<dbReference type="InterPro" id="IPR007630">
    <property type="entry name" value="RNA_pol_sigma70_r4"/>
</dbReference>
<dbReference type="PANTHER" id="PTHR43133:SF50">
    <property type="entry name" value="ECF RNA POLYMERASE SIGMA FACTOR SIGM"/>
    <property type="match status" value="1"/>
</dbReference>
<dbReference type="InterPro" id="IPR013324">
    <property type="entry name" value="RNA_pol_sigma_r3/r4-like"/>
</dbReference>
<keyword evidence="3" id="KW-0731">Sigma factor</keyword>
<feature type="domain" description="RNA polymerase sigma-70 region 4" evidence="7">
    <location>
        <begin position="148"/>
        <end position="196"/>
    </location>
</feature>
<dbReference type="EMBL" id="JAJOMB010000013">
    <property type="protein sequence ID" value="MCD5313722.1"/>
    <property type="molecule type" value="Genomic_DNA"/>
</dbReference>
<dbReference type="RefSeq" id="WP_231445207.1">
    <property type="nucleotide sequence ID" value="NZ_JAJOMB010000013.1"/>
</dbReference>
<dbReference type="InterPro" id="IPR039425">
    <property type="entry name" value="RNA_pol_sigma-70-like"/>
</dbReference>
<dbReference type="SUPFAM" id="SSF88659">
    <property type="entry name" value="Sigma3 and sigma4 domains of RNA polymerase sigma factors"/>
    <property type="match status" value="1"/>
</dbReference>
<evidence type="ECO:0000313" key="9">
    <source>
        <dbReference type="Proteomes" id="UP001138997"/>
    </source>
</evidence>
<dbReference type="InterPro" id="IPR036388">
    <property type="entry name" value="WH-like_DNA-bd_sf"/>
</dbReference>
<dbReference type="GO" id="GO:0006352">
    <property type="term" value="P:DNA-templated transcription initiation"/>
    <property type="evidence" value="ECO:0007669"/>
    <property type="project" value="InterPro"/>
</dbReference>
<dbReference type="Proteomes" id="UP001138997">
    <property type="component" value="Unassembled WGS sequence"/>
</dbReference>
<comment type="caution">
    <text evidence="8">The sequence shown here is derived from an EMBL/GenBank/DDBJ whole genome shotgun (WGS) entry which is preliminary data.</text>
</comment>
<evidence type="ECO:0000256" key="4">
    <source>
        <dbReference type="ARBA" id="ARBA00023125"/>
    </source>
</evidence>
<dbReference type="InterPro" id="IPR007627">
    <property type="entry name" value="RNA_pol_sigma70_r2"/>
</dbReference>
<feature type="domain" description="RNA polymerase sigma-70 region 2" evidence="6">
    <location>
        <begin position="58"/>
        <end position="115"/>
    </location>
</feature>
<dbReference type="InterPro" id="IPR014284">
    <property type="entry name" value="RNA_pol_sigma-70_dom"/>
</dbReference>
<name>A0A9X1SV88_9ACTN</name>
<dbReference type="AlphaFoldDB" id="A0A9X1SV88"/>
<dbReference type="InterPro" id="IPR014325">
    <property type="entry name" value="RNA_pol_sigma-E_actinobac"/>
</dbReference>
<dbReference type="NCBIfam" id="TIGR02983">
    <property type="entry name" value="SigE-fam_strep"/>
    <property type="match status" value="1"/>
</dbReference>
<organism evidence="8 9">
    <name type="scientific">Kineosporia babensis</name>
    <dbReference type="NCBI Taxonomy" id="499548"/>
    <lineage>
        <taxon>Bacteria</taxon>
        <taxon>Bacillati</taxon>
        <taxon>Actinomycetota</taxon>
        <taxon>Actinomycetes</taxon>
        <taxon>Kineosporiales</taxon>
        <taxon>Kineosporiaceae</taxon>
        <taxon>Kineosporia</taxon>
    </lineage>
</organism>
<keyword evidence="9" id="KW-1185">Reference proteome</keyword>
<evidence type="ECO:0000256" key="5">
    <source>
        <dbReference type="ARBA" id="ARBA00023163"/>
    </source>
</evidence>
<dbReference type="Pfam" id="PF04542">
    <property type="entry name" value="Sigma70_r2"/>
    <property type="match status" value="1"/>
</dbReference>
<gene>
    <name evidence="8" type="ORF">LR394_22700</name>
</gene>
<dbReference type="PANTHER" id="PTHR43133">
    <property type="entry name" value="RNA POLYMERASE ECF-TYPE SIGMA FACTO"/>
    <property type="match status" value="1"/>
</dbReference>
<evidence type="ECO:0000313" key="8">
    <source>
        <dbReference type="EMBL" id="MCD5313722.1"/>
    </source>
</evidence>
<dbReference type="GO" id="GO:0003677">
    <property type="term" value="F:DNA binding"/>
    <property type="evidence" value="ECO:0007669"/>
    <property type="project" value="UniProtKB-KW"/>
</dbReference>
<dbReference type="Gene3D" id="1.10.10.10">
    <property type="entry name" value="Winged helix-like DNA-binding domain superfamily/Winged helix DNA-binding domain"/>
    <property type="match status" value="1"/>
</dbReference>
<comment type="similarity">
    <text evidence="1">Belongs to the sigma-70 factor family. ECF subfamily.</text>
</comment>
<dbReference type="SUPFAM" id="SSF88946">
    <property type="entry name" value="Sigma2 domain of RNA polymerase sigma factors"/>
    <property type="match status" value="1"/>
</dbReference>
<proteinExistence type="inferred from homology"/>
<dbReference type="GO" id="GO:0016987">
    <property type="term" value="F:sigma factor activity"/>
    <property type="evidence" value="ECO:0007669"/>
    <property type="project" value="UniProtKB-KW"/>
</dbReference>
<evidence type="ECO:0000256" key="1">
    <source>
        <dbReference type="ARBA" id="ARBA00010641"/>
    </source>
</evidence>
<protein>
    <submittedName>
        <fullName evidence="8">SigE family RNA polymerase sigma factor</fullName>
    </submittedName>
</protein>
<accession>A0A9X1SV88</accession>
<dbReference type="Pfam" id="PF04545">
    <property type="entry name" value="Sigma70_r4"/>
    <property type="match status" value="1"/>
</dbReference>
<sequence>MALLPALRALRLLSEPARPAPPARYDLLTESGSQARELDQESAEVSFRRFVAARWGALQRYAFLLTGDHQIAEDVVQVALERCWRRWDKIRADSPESYVRTAVANTAASRHRRRRLPELSLEEIVRPPAQLYDHAETQALRSGLWAGLNDLPPRQRTIVVLRLWEDRSVEETARVLGISAGAVKSQLSKAIAALRKHPQVLGALLGSDWTEASR</sequence>
<dbReference type="Gene3D" id="1.10.1740.10">
    <property type="match status" value="1"/>
</dbReference>
<keyword evidence="2" id="KW-0805">Transcription regulation</keyword>
<keyword evidence="5" id="KW-0804">Transcription</keyword>